<proteinExistence type="predicted"/>
<evidence type="ECO:0000313" key="2">
    <source>
        <dbReference type="EMBL" id="MFD4821148.1"/>
    </source>
</evidence>
<name>A0ABW6ES76_9ACTN</name>
<dbReference type="Proteomes" id="UP001598352">
    <property type="component" value="Unassembled WGS sequence"/>
</dbReference>
<dbReference type="InterPro" id="IPR019734">
    <property type="entry name" value="TPR_rpt"/>
</dbReference>
<dbReference type="RefSeq" id="WP_382769746.1">
    <property type="nucleotide sequence ID" value="NZ_JBHXKZ010000001.1"/>
</dbReference>
<dbReference type="InterPro" id="IPR011990">
    <property type="entry name" value="TPR-like_helical_dom_sf"/>
</dbReference>
<dbReference type="EMBL" id="JBHXKZ010000001">
    <property type="protein sequence ID" value="MFD4821148.1"/>
    <property type="molecule type" value="Genomic_DNA"/>
</dbReference>
<evidence type="ECO:0008006" key="4">
    <source>
        <dbReference type="Google" id="ProtNLM"/>
    </source>
</evidence>
<dbReference type="InterPro" id="IPR027417">
    <property type="entry name" value="P-loop_NTPase"/>
</dbReference>
<dbReference type="PANTHER" id="PTHR47691:SF3">
    <property type="entry name" value="HTH-TYPE TRANSCRIPTIONAL REGULATOR RV0890C-RELATED"/>
    <property type="match status" value="1"/>
</dbReference>
<dbReference type="SUPFAM" id="SSF48452">
    <property type="entry name" value="TPR-like"/>
    <property type="match status" value="1"/>
</dbReference>
<gene>
    <name evidence="2" type="ORF">ACFWOQ_01055</name>
</gene>
<sequence length="697" mass="74457">MTIPGPNGASTATNAIAGGTFMAPVVQTGTINGGIHHHFPPPSTPATPRQLPRNAPHFTNRDTESAALDAARATGTSMMVLCGIAGVGTSALAAHWLHAQAASADIQLYADLTHTPGRRPEAVLQRWLRALGVERAPAQEADAVGLWRSLTADRAVHVLIDGAVDAEQVRPLIPSGPRSLTVITSRKFLWELAVDGALILPVNPLSRRDAVRLLCAVAGEPQAGDDASLPGAEALAEACANLPLPLVITGARVRARPGRRPFTFPARTAGSPPYLPQEHARMATTEALNVAYADLEPDAQRLYRTLGALPARTVDAELAAAVCEIPPAVADRLLQVLIDERLLDFVPGDSPEPRYRMNDAVRDHAKALDADTEQEREAALRRLCDWMLTRARHAQRLVTSAQATLLNPGPATGGPFEDTAAALAWLDEQEEDLLPVLKAAESAGWDDLIVGMVDAWWPYFLHRHPYKLWIDAHVIGVAAARRAGNAPALRQMLASGAIGLSARGHIARAVQWYEEVREGARTAGDTRDEGQALLGLGACHLESGQLDRARQRLEAAMSLWEACGYPRGVGLAEITLGEVCLAEANPTAAREHLASAHNRLTALGEAYEGARALALHGHARARSGETAEGIAELQLAIETITGSPRWHARALEWLGQAHQQRGDTATARTCWSEAADLHESLGRSTDASRLRALAAGQ</sequence>
<reference evidence="2 3" key="1">
    <citation type="submission" date="2024-09" db="EMBL/GenBank/DDBJ databases">
        <title>The Natural Products Discovery Center: Release of the First 8490 Sequenced Strains for Exploring Actinobacteria Biosynthetic Diversity.</title>
        <authorList>
            <person name="Kalkreuter E."/>
            <person name="Kautsar S.A."/>
            <person name="Yang D."/>
            <person name="Bader C.D."/>
            <person name="Teijaro C.N."/>
            <person name="Fluegel L."/>
            <person name="Davis C.M."/>
            <person name="Simpson J.R."/>
            <person name="Lauterbach L."/>
            <person name="Steele A.D."/>
            <person name="Gui C."/>
            <person name="Meng S."/>
            <person name="Li G."/>
            <person name="Viehrig K."/>
            <person name="Ye F."/>
            <person name="Su P."/>
            <person name="Kiefer A.F."/>
            <person name="Nichols A."/>
            <person name="Cepeda A.J."/>
            <person name="Yan W."/>
            <person name="Fan B."/>
            <person name="Jiang Y."/>
            <person name="Adhikari A."/>
            <person name="Zheng C.-J."/>
            <person name="Schuster L."/>
            <person name="Cowan T.M."/>
            <person name="Smanski M.J."/>
            <person name="Chevrette M.G."/>
            <person name="De Carvalho L.P.S."/>
            <person name="Shen B."/>
        </authorList>
    </citation>
    <scope>NUCLEOTIDE SEQUENCE [LARGE SCALE GENOMIC DNA]</scope>
    <source>
        <strain evidence="2 3">NPDC058428</strain>
    </source>
</reference>
<accession>A0ABW6ES76</accession>
<dbReference type="Gene3D" id="1.25.40.10">
    <property type="entry name" value="Tetratricopeptide repeat domain"/>
    <property type="match status" value="1"/>
</dbReference>
<dbReference type="Gene3D" id="3.40.50.300">
    <property type="entry name" value="P-loop containing nucleotide triphosphate hydrolases"/>
    <property type="match status" value="1"/>
</dbReference>
<dbReference type="SMART" id="SM00028">
    <property type="entry name" value="TPR"/>
    <property type="match status" value="2"/>
</dbReference>
<evidence type="ECO:0000256" key="1">
    <source>
        <dbReference type="SAM" id="MobiDB-lite"/>
    </source>
</evidence>
<feature type="region of interest" description="Disordered" evidence="1">
    <location>
        <begin position="38"/>
        <end position="59"/>
    </location>
</feature>
<dbReference type="SUPFAM" id="SSF52540">
    <property type="entry name" value="P-loop containing nucleoside triphosphate hydrolases"/>
    <property type="match status" value="1"/>
</dbReference>
<dbReference type="PANTHER" id="PTHR47691">
    <property type="entry name" value="REGULATOR-RELATED"/>
    <property type="match status" value="1"/>
</dbReference>
<organism evidence="2 3">
    <name type="scientific">Streptomyces rubiginosohelvolus</name>
    <dbReference type="NCBI Taxonomy" id="67362"/>
    <lineage>
        <taxon>Bacteria</taxon>
        <taxon>Bacillati</taxon>
        <taxon>Actinomycetota</taxon>
        <taxon>Actinomycetes</taxon>
        <taxon>Kitasatosporales</taxon>
        <taxon>Streptomycetaceae</taxon>
        <taxon>Streptomyces</taxon>
    </lineage>
</organism>
<evidence type="ECO:0000313" key="3">
    <source>
        <dbReference type="Proteomes" id="UP001598352"/>
    </source>
</evidence>
<comment type="caution">
    <text evidence="2">The sequence shown here is derived from an EMBL/GenBank/DDBJ whole genome shotgun (WGS) entry which is preliminary data.</text>
</comment>
<keyword evidence="3" id="KW-1185">Reference proteome</keyword>
<protein>
    <recommendedName>
        <fullName evidence="4">Tetratricopeptide repeat protein</fullName>
    </recommendedName>
</protein>